<dbReference type="Proteomes" id="UP001159641">
    <property type="component" value="Unassembled WGS sequence"/>
</dbReference>
<evidence type="ECO:0000256" key="1">
    <source>
        <dbReference type="SAM" id="MobiDB-lite"/>
    </source>
</evidence>
<organism evidence="2 3">
    <name type="scientific">Eschrichtius robustus</name>
    <name type="common">California gray whale</name>
    <name type="synonym">Eschrichtius gibbosus</name>
    <dbReference type="NCBI Taxonomy" id="9764"/>
    <lineage>
        <taxon>Eukaryota</taxon>
        <taxon>Metazoa</taxon>
        <taxon>Chordata</taxon>
        <taxon>Craniata</taxon>
        <taxon>Vertebrata</taxon>
        <taxon>Euteleostomi</taxon>
        <taxon>Mammalia</taxon>
        <taxon>Eutheria</taxon>
        <taxon>Laurasiatheria</taxon>
        <taxon>Artiodactyla</taxon>
        <taxon>Whippomorpha</taxon>
        <taxon>Cetacea</taxon>
        <taxon>Mysticeti</taxon>
        <taxon>Eschrichtiidae</taxon>
        <taxon>Eschrichtius</taxon>
    </lineage>
</organism>
<dbReference type="PANTHER" id="PTHR39231:SF1">
    <property type="entry name" value="HISTONE DEACETYLASE COMPLEX SUBUNIT SAP25"/>
    <property type="match status" value="1"/>
</dbReference>
<dbReference type="AlphaFoldDB" id="A0AB34GPY9"/>
<accession>A0AB34GPY9</accession>
<dbReference type="GO" id="GO:0006355">
    <property type="term" value="P:regulation of DNA-templated transcription"/>
    <property type="evidence" value="ECO:0007669"/>
    <property type="project" value="InterPro"/>
</dbReference>
<feature type="region of interest" description="Disordered" evidence="1">
    <location>
        <begin position="21"/>
        <end position="48"/>
    </location>
</feature>
<dbReference type="InterPro" id="IPR029163">
    <property type="entry name" value="SAP25"/>
</dbReference>
<reference evidence="2 3" key="1">
    <citation type="submission" date="2022-11" db="EMBL/GenBank/DDBJ databases">
        <title>Whole genome sequence of Eschrichtius robustus ER-17-0199.</title>
        <authorList>
            <person name="Bruniche-Olsen A."/>
            <person name="Black A.N."/>
            <person name="Fields C.J."/>
            <person name="Walden K."/>
            <person name="Dewoody J.A."/>
        </authorList>
    </citation>
    <scope>NUCLEOTIDE SEQUENCE [LARGE SCALE GENOMIC DNA]</scope>
    <source>
        <strain evidence="2">ER-17-0199</strain>
        <tissue evidence="2">Blubber</tissue>
    </source>
</reference>
<gene>
    <name evidence="2" type="ORF">J1605_011287</name>
</gene>
<evidence type="ECO:0000313" key="2">
    <source>
        <dbReference type="EMBL" id="KAJ8781303.1"/>
    </source>
</evidence>
<feature type="region of interest" description="Disordered" evidence="1">
    <location>
        <begin position="77"/>
        <end position="106"/>
    </location>
</feature>
<comment type="caution">
    <text evidence="2">The sequence shown here is derived from an EMBL/GenBank/DDBJ whole genome shotgun (WGS) entry which is preliminary data.</text>
</comment>
<name>A0AB34GPY9_ESCRO</name>
<dbReference type="EMBL" id="JAIQCJ010002147">
    <property type="protein sequence ID" value="KAJ8781303.1"/>
    <property type="molecule type" value="Genomic_DNA"/>
</dbReference>
<evidence type="ECO:0000313" key="3">
    <source>
        <dbReference type="Proteomes" id="UP001159641"/>
    </source>
</evidence>
<sequence>MLPWTPRQRGAGEEQAFLDRKEQLLPWPPPGLAAKRSPGTPVPLSPQTTWEVAPSKMTLLASWDPNYEAQADLGWCGDPAVGASGGQSCSHCTDPSLPRAPDNQGP</sequence>
<protein>
    <submittedName>
        <fullName evidence="2">Uncharacterized protein</fullName>
    </submittedName>
</protein>
<dbReference type="GO" id="GO:0005737">
    <property type="term" value="C:cytoplasm"/>
    <property type="evidence" value="ECO:0007669"/>
    <property type="project" value="InterPro"/>
</dbReference>
<keyword evidence="3" id="KW-1185">Reference proteome</keyword>
<dbReference type="PANTHER" id="PTHR39231">
    <property type="entry name" value="HISTONE DEACETYLASE COMPLEX SUBUNIT SAP25"/>
    <property type="match status" value="1"/>
</dbReference>
<proteinExistence type="predicted"/>
<dbReference type="GO" id="GO:0005634">
    <property type="term" value="C:nucleus"/>
    <property type="evidence" value="ECO:0007669"/>
    <property type="project" value="InterPro"/>
</dbReference>